<comment type="caution">
    <text evidence="2">The sequence shown here is derived from an EMBL/GenBank/DDBJ whole genome shotgun (WGS) entry which is preliminary data.</text>
</comment>
<dbReference type="PANTHER" id="PTHR33490">
    <property type="entry name" value="BLR5614 PROTEIN-RELATED"/>
    <property type="match status" value="1"/>
</dbReference>
<dbReference type="Proteomes" id="UP000280726">
    <property type="component" value="Unassembled WGS sequence"/>
</dbReference>
<dbReference type="RefSeq" id="WP_123916793.1">
    <property type="nucleotide sequence ID" value="NZ_RKRA01000001.1"/>
</dbReference>
<dbReference type="SUPFAM" id="SSF54001">
    <property type="entry name" value="Cysteine proteinases"/>
    <property type="match status" value="1"/>
</dbReference>
<protein>
    <submittedName>
        <fullName evidence="2">Transglutaminase superfamily protein</fullName>
    </submittedName>
</protein>
<reference evidence="2 3" key="1">
    <citation type="submission" date="2018-11" db="EMBL/GenBank/DDBJ databases">
        <title>Sequencing the genomes of 1000 actinobacteria strains.</title>
        <authorList>
            <person name="Klenk H.-P."/>
        </authorList>
    </citation>
    <scope>NUCLEOTIDE SEQUENCE [LARGE SCALE GENOMIC DNA]</scope>
    <source>
        <strain evidence="2 3">DSM 14418</strain>
    </source>
</reference>
<organism evidence="2 3">
    <name type="scientific">Georgenia muralis</name>
    <dbReference type="NCBI Taxonomy" id="154117"/>
    <lineage>
        <taxon>Bacteria</taxon>
        <taxon>Bacillati</taxon>
        <taxon>Actinomycetota</taxon>
        <taxon>Actinomycetes</taxon>
        <taxon>Micrococcales</taxon>
        <taxon>Bogoriellaceae</taxon>
        <taxon>Georgenia</taxon>
    </lineage>
</organism>
<dbReference type="InterPro" id="IPR038765">
    <property type="entry name" value="Papain-like_cys_pep_sf"/>
</dbReference>
<dbReference type="Pfam" id="PF01841">
    <property type="entry name" value="Transglut_core"/>
    <property type="match status" value="1"/>
</dbReference>
<dbReference type="Gene3D" id="3.10.620.30">
    <property type="match status" value="1"/>
</dbReference>
<keyword evidence="3" id="KW-1185">Reference proteome</keyword>
<dbReference type="SMART" id="SM00460">
    <property type="entry name" value="TGc"/>
    <property type="match status" value="1"/>
</dbReference>
<evidence type="ECO:0000313" key="2">
    <source>
        <dbReference type="EMBL" id="RPF27330.1"/>
    </source>
</evidence>
<sequence>MRRNVSSRITLTTSAGAAELELMVAVARIPGLDIDEELSVTLDGTALLPIEHVGRHKGVVHVLDLPAGTPAGQTLEIAYRARVDGEGAVPHPPLAQERTELFTYRRPSRYAESDRLRPLALSEFRGLRGWDLVTAVSSWVGTQLSYVPGSSRVTDGAVETFLARRGVCRDYAHLVVALLRALDVPARVAAVYAPGLSPMDFHAVAEVWVDEDWHVVDATSLAPRETLLRIATGRDAADTAFLSSYGASLRLTRLSVNATVAGDLPADDLDEMVRLS</sequence>
<name>A0A3N4Z801_9MICO</name>
<gene>
    <name evidence="2" type="ORF">EDD32_1810</name>
</gene>
<dbReference type="AlphaFoldDB" id="A0A3N4Z801"/>
<dbReference type="PANTHER" id="PTHR33490:SF12">
    <property type="entry name" value="BLL5557 PROTEIN"/>
    <property type="match status" value="1"/>
</dbReference>
<accession>A0A3N4Z801</accession>
<dbReference type="OrthoDB" id="5438043at2"/>
<evidence type="ECO:0000259" key="1">
    <source>
        <dbReference type="SMART" id="SM00460"/>
    </source>
</evidence>
<dbReference type="EMBL" id="RKRA01000001">
    <property type="protein sequence ID" value="RPF27330.1"/>
    <property type="molecule type" value="Genomic_DNA"/>
</dbReference>
<proteinExistence type="predicted"/>
<evidence type="ECO:0000313" key="3">
    <source>
        <dbReference type="Proteomes" id="UP000280726"/>
    </source>
</evidence>
<dbReference type="InterPro" id="IPR002931">
    <property type="entry name" value="Transglutaminase-like"/>
</dbReference>
<feature type="domain" description="Transglutaminase-like" evidence="1">
    <location>
        <begin position="160"/>
        <end position="220"/>
    </location>
</feature>